<proteinExistence type="predicted"/>
<dbReference type="Proteomes" id="UP000608522">
    <property type="component" value="Unassembled WGS sequence"/>
</dbReference>
<keyword evidence="2" id="KW-1185">Reference proteome</keyword>
<sequence>MPPSAAPITCFLPGLAGAGPGRKLRAAEQDLPGACTGYYVQAVRLMTISGPPGVENVSPVTVGGVAPRSPDSH</sequence>
<comment type="caution">
    <text evidence="1">The sequence shown here is derived from an EMBL/GenBank/DDBJ whole genome shotgun (WGS) entry which is preliminary data.</text>
</comment>
<evidence type="ECO:0000313" key="2">
    <source>
        <dbReference type="Proteomes" id="UP000608522"/>
    </source>
</evidence>
<protein>
    <submittedName>
        <fullName evidence="1">Uncharacterized protein</fullName>
    </submittedName>
</protein>
<accession>A0ABQ3T6Y9</accession>
<organism evidence="1 2">
    <name type="scientific">Streptomyces spororaveus</name>
    <dbReference type="NCBI Taxonomy" id="284039"/>
    <lineage>
        <taxon>Bacteria</taxon>
        <taxon>Bacillati</taxon>
        <taxon>Actinomycetota</taxon>
        <taxon>Actinomycetes</taxon>
        <taxon>Kitasatosporales</taxon>
        <taxon>Streptomycetaceae</taxon>
        <taxon>Streptomyces</taxon>
    </lineage>
</organism>
<reference evidence="2" key="1">
    <citation type="submission" date="2023-07" db="EMBL/GenBank/DDBJ databases">
        <title>Whole genome shotgun sequence of Streptomyces spororaveus NBRC 15456.</title>
        <authorList>
            <person name="Komaki H."/>
            <person name="Tamura T."/>
        </authorList>
    </citation>
    <scope>NUCLEOTIDE SEQUENCE [LARGE SCALE GENOMIC DNA]</scope>
    <source>
        <strain evidence="2">NBRC 15456</strain>
    </source>
</reference>
<evidence type="ECO:0000313" key="1">
    <source>
        <dbReference type="EMBL" id="GHI76147.1"/>
    </source>
</evidence>
<dbReference type="EMBL" id="BNED01000005">
    <property type="protein sequence ID" value="GHI76147.1"/>
    <property type="molecule type" value="Genomic_DNA"/>
</dbReference>
<gene>
    <name evidence="1" type="ORF">Sspor_17080</name>
</gene>
<name>A0ABQ3T6Y9_9ACTN</name>